<comment type="caution">
    <text evidence="1">The sequence shown here is derived from an EMBL/GenBank/DDBJ whole genome shotgun (WGS) entry which is preliminary data.</text>
</comment>
<reference evidence="1 2" key="1">
    <citation type="journal article" date="2016" name="Nat. Commun.">
        <title>Thousands of microbial genomes shed light on interconnected biogeochemical processes in an aquifer system.</title>
        <authorList>
            <person name="Anantharaman K."/>
            <person name="Brown C.T."/>
            <person name="Hug L.A."/>
            <person name="Sharon I."/>
            <person name="Castelle C.J."/>
            <person name="Probst A.J."/>
            <person name="Thomas B.C."/>
            <person name="Singh A."/>
            <person name="Wilkins M.J."/>
            <person name="Karaoz U."/>
            <person name="Brodie E.L."/>
            <person name="Williams K.H."/>
            <person name="Hubbard S.S."/>
            <person name="Banfield J.F."/>
        </authorList>
    </citation>
    <scope>NUCLEOTIDE SEQUENCE [LARGE SCALE GENOMIC DNA]</scope>
</reference>
<sequence length="165" mass="19088">MKKVTATKIVKTVEKLKRDGKKWHFHLLTPGCVFNEEKMFALILESSTDGDHLVHHSLKKPADAGKKLVELLHGKDISKKKSKKSSKKLSAKVTMMIERAIQLNNKGFAWHHHLLFPDCIFNHDTRYWTLVFEDPLNGKVIKDMSKEEPKEALKKIEPLFYAQKK</sequence>
<name>A0A1F8BLF6_9BACT</name>
<dbReference type="Proteomes" id="UP000176725">
    <property type="component" value="Unassembled WGS sequence"/>
</dbReference>
<accession>A0A1F8BLF6</accession>
<gene>
    <name evidence="1" type="ORF">A2893_04435</name>
</gene>
<evidence type="ECO:0000313" key="1">
    <source>
        <dbReference type="EMBL" id="OGM64873.1"/>
    </source>
</evidence>
<dbReference type="AlphaFoldDB" id="A0A1F8BLF6"/>
<protein>
    <submittedName>
        <fullName evidence="1">Uncharacterized protein</fullName>
    </submittedName>
</protein>
<proteinExistence type="predicted"/>
<dbReference type="STRING" id="1802521.A2893_04435"/>
<evidence type="ECO:0000313" key="2">
    <source>
        <dbReference type="Proteomes" id="UP000176725"/>
    </source>
</evidence>
<dbReference type="EMBL" id="MGHH01000007">
    <property type="protein sequence ID" value="OGM64873.1"/>
    <property type="molecule type" value="Genomic_DNA"/>
</dbReference>
<organism evidence="1 2">
    <name type="scientific">Candidatus Woesebacteria bacterium RIFCSPLOWO2_01_FULL_39_25</name>
    <dbReference type="NCBI Taxonomy" id="1802521"/>
    <lineage>
        <taxon>Bacteria</taxon>
        <taxon>Candidatus Woeseibacteriota</taxon>
    </lineage>
</organism>